<dbReference type="EMBL" id="CP110421">
    <property type="protein sequence ID" value="WAQ81414.1"/>
    <property type="molecule type" value="Genomic_DNA"/>
</dbReference>
<gene>
    <name evidence="1" type="ORF">PtA15_1A755</name>
</gene>
<keyword evidence="2" id="KW-1185">Reference proteome</keyword>
<dbReference type="RefSeq" id="XP_053016969.1">
    <property type="nucleotide sequence ID" value="XM_053165815.1"/>
</dbReference>
<proteinExistence type="predicted"/>
<name>A0ABY7C9Q3_9BASI</name>
<accession>A0ABY7C9Q3</accession>
<dbReference type="Proteomes" id="UP001164743">
    <property type="component" value="Chromosome 1A"/>
</dbReference>
<protein>
    <submittedName>
        <fullName evidence="1">Uncharacterized protein</fullName>
    </submittedName>
</protein>
<reference evidence="1" key="1">
    <citation type="submission" date="2022-10" db="EMBL/GenBank/DDBJ databases">
        <title>Puccinia triticina Genome sequencing and assembly.</title>
        <authorList>
            <person name="Li C."/>
        </authorList>
    </citation>
    <scope>NUCLEOTIDE SEQUENCE</scope>
    <source>
        <strain evidence="1">Pt15</strain>
    </source>
</reference>
<sequence>MDSPIIKFKQLANYLWFDFSGVFAISHTSVDHHGQSGETQKLMTRAKYHVTGGLTGLNNHACACLIYRTKLSNKLTYGKLYALKGFLVGAKRHKMPFFMCDVDEKSEVPVNYGKQEIQIKALGRVAECCGDDDDHQQQGTISVIVRHDGLNETDEEDESMTVEYLVPWVNSALNVSEAFTIGRQVCFCGTLGGWNQRLDMMRVKVTSGNLHDDQVRE</sequence>
<evidence type="ECO:0000313" key="1">
    <source>
        <dbReference type="EMBL" id="WAQ81414.1"/>
    </source>
</evidence>
<dbReference type="GeneID" id="77806710"/>
<organism evidence="1 2">
    <name type="scientific">Puccinia triticina</name>
    <dbReference type="NCBI Taxonomy" id="208348"/>
    <lineage>
        <taxon>Eukaryota</taxon>
        <taxon>Fungi</taxon>
        <taxon>Dikarya</taxon>
        <taxon>Basidiomycota</taxon>
        <taxon>Pucciniomycotina</taxon>
        <taxon>Pucciniomycetes</taxon>
        <taxon>Pucciniales</taxon>
        <taxon>Pucciniaceae</taxon>
        <taxon>Puccinia</taxon>
    </lineage>
</organism>
<evidence type="ECO:0000313" key="2">
    <source>
        <dbReference type="Proteomes" id="UP001164743"/>
    </source>
</evidence>